<comment type="caution">
    <text evidence="5">The sequence shown here is derived from an EMBL/GenBank/DDBJ whole genome shotgun (WGS) entry which is preliminary data.</text>
</comment>
<dbReference type="GO" id="GO:0071949">
    <property type="term" value="F:FAD binding"/>
    <property type="evidence" value="ECO:0007669"/>
    <property type="project" value="InterPro"/>
</dbReference>
<dbReference type="AlphaFoldDB" id="A0A229RT65"/>
<dbReference type="SUPFAM" id="SSF51905">
    <property type="entry name" value="FAD/NAD(P)-binding domain"/>
    <property type="match status" value="1"/>
</dbReference>
<accession>A0A229RT65</accession>
<evidence type="ECO:0000256" key="2">
    <source>
        <dbReference type="ARBA" id="ARBA00022630"/>
    </source>
</evidence>
<keyword evidence="5" id="KW-0560">Oxidoreductase</keyword>
<keyword evidence="3" id="KW-0274">FAD</keyword>
<name>A0A229RT65_AMYAL</name>
<evidence type="ECO:0000256" key="1">
    <source>
        <dbReference type="ARBA" id="ARBA00001974"/>
    </source>
</evidence>
<keyword evidence="2" id="KW-0285">Flavoprotein</keyword>
<reference evidence="5 6" key="1">
    <citation type="submission" date="2017-07" db="EMBL/GenBank/DDBJ databases">
        <title>Amycolatopsis alba DSM 44262 Genome sequencing and assembly.</title>
        <authorList>
            <person name="Kaur N."/>
            <person name="Mayilraj S."/>
        </authorList>
    </citation>
    <scope>NUCLEOTIDE SEQUENCE [LARGE SCALE GENOMIC DNA]</scope>
    <source>
        <strain evidence="5 6">DSM 44262</strain>
    </source>
</reference>
<keyword evidence="6" id="KW-1185">Reference proteome</keyword>
<dbReference type="GO" id="GO:0016709">
    <property type="term" value="F:oxidoreductase activity, acting on paired donors, with incorporation or reduction of molecular oxygen, NAD(P)H as one donor, and incorporation of one atom of oxygen"/>
    <property type="evidence" value="ECO:0007669"/>
    <property type="project" value="UniProtKB-ARBA"/>
</dbReference>
<evidence type="ECO:0000256" key="3">
    <source>
        <dbReference type="ARBA" id="ARBA00022827"/>
    </source>
</evidence>
<dbReference type="RefSeq" id="WP_020634801.1">
    <property type="nucleotide sequence ID" value="NZ_KB913032.1"/>
</dbReference>
<proteinExistence type="predicted"/>
<evidence type="ECO:0000313" key="6">
    <source>
        <dbReference type="Proteomes" id="UP000215563"/>
    </source>
</evidence>
<feature type="domain" description="FAD-binding" evidence="4">
    <location>
        <begin position="2"/>
        <end position="345"/>
    </location>
</feature>
<evidence type="ECO:0000313" key="5">
    <source>
        <dbReference type="EMBL" id="OXM49701.1"/>
    </source>
</evidence>
<dbReference type="OrthoDB" id="4141215at2"/>
<dbReference type="Pfam" id="PF21274">
    <property type="entry name" value="Rng_hyd_C"/>
    <property type="match status" value="1"/>
</dbReference>
<organism evidence="5 6">
    <name type="scientific">Amycolatopsis alba DSM 44262</name>
    <dbReference type="NCBI Taxonomy" id="1125972"/>
    <lineage>
        <taxon>Bacteria</taxon>
        <taxon>Bacillati</taxon>
        <taxon>Actinomycetota</taxon>
        <taxon>Actinomycetes</taxon>
        <taxon>Pseudonocardiales</taxon>
        <taxon>Pseudonocardiaceae</taxon>
        <taxon>Amycolatopsis</taxon>
    </lineage>
</organism>
<evidence type="ECO:0000259" key="4">
    <source>
        <dbReference type="Pfam" id="PF01494"/>
    </source>
</evidence>
<protein>
    <submittedName>
        <fullName evidence="5">Monooxygenase</fullName>
    </submittedName>
</protein>
<dbReference type="InterPro" id="IPR050641">
    <property type="entry name" value="RIFMO-like"/>
</dbReference>
<dbReference type="Gene3D" id="3.30.70.2450">
    <property type="match status" value="1"/>
</dbReference>
<dbReference type="PRINTS" id="PR00420">
    <property type="entry name" value="RNGMNOXGNASE"/>
</dbReference>
<dbReference type="PANTHER" id="PTHR43004:SF19">
    <property type="entry name" value="BINDING MONOOXYGENASE, PUTATIVE (JCVI)-RELATED"/>
    <property type="match status" value="1"/>
</dbReference>
<keyword evidence="5" id="KW-0503">Monooxygenase</keyword>
<dbReference type="InterPro" id="IPR036188">
    <property type="entry name" value="FAD/NAD-bd_sf"/>
</dbReference>
<comment type="cofactor">
    <cofactor evidence="1">
        <name>FAD</name>
        <dbReference type="ChEBI" id="CHEBI:57692"/>
    </cofactor>
</comment>
<dbReference type="Gene3D" id="3.50.50.60">
    <property type="entry name" value="FAD/NAD(P)-binding domain"/>
    <property type="match status" value="1"/>
</dbReference>
<dbReference type="Proteomes" id="UP000215563">
    <property type="component" value="Unassembled WGS sequence"/>
</dbReference>
<gene>
    <name evidence="5" type="ORF">CFP75_18190</name>
</gene>
<sequence>METEVIVVGGGPTGLMLAAELGLAGVRTVVVEKLVERSGQSKAGGLQPRTAEVLDQRGLLDNVLDRASARHGAGGHFAALPVPLDCRSWRTRHPWGVPIPQARVEEVLEKRVVEYGIPVLRGHELVALDQDTEGVTGTVTGPDGEAVPLRGHYLVACDGAHSRVRKLVGVGFPGTAGTISAVVSDIVLTSRSDAVPTTMEHFSRHVRGKGGHWTALSPLDNGCYRLMFGSQSRVPRDTPVTLAEARTALQAVYGEETDLQELRWASRFSNASRQVDRYRVDRVFFAGDAAHIHLPVGGQGINLGIQDAVNLGWKLAARLRDRAGDALLDGYHAERHPVAARVLNNTKAQGVLLNMIEDENVAALRDIVLDLARTPDGNRYLAGMISGLDVRYGDSEHPLVGSRMPDLGLTTAVGPTRTYDLLRGGRGLLLELDGEATLAGHARGRVDHVSATVTEDWRDAVDARAVLVRPDGHVCWVAGAESPEAALLHWFGR</sequence>
<dbReference type="InterPro" id="IPR002938">
    <property type="entry name" value="FAD-bd"/>
</dbReference>
<dbReference type="PANTHER" id="PTHR43004">
    <property type="entry name" value="TRK SYSTEM POTASSIUM UPTAKE PROTEIN"/>
    <property type="match status" value="1"/>
</dbReference>
<dbReference type="Gene3D" id="3.40.30.120">
    <property type="match status" value="1"/>
</dbReference>
<dbReference type="EMBL" id="NMQU01000047">
    <property type="protein sequence ID" value="OXM49701.1"/>
    <property type="molecule type" value="Genomic_DNA"/>
</dbReference>
<dbReference type="Pfam" id="PF01494">
    <property type="entry name" value="FAD_binding_3"/>
    <property type="match status" value="1"/>
</dbReference>